<feature type="transmembrane region" description="Helical" evidence="8">
    <location>
        <begin position="41"/>
        <end position="68"/>
    </location>
</feature>
<dbReference type="GO" id="GO:0005886">
    <property type="term" value="C:plasma membrane"/>
    <property type="evidence" value="ECO:0007669"/>
    <property type="project" value="UniProtKB-SubCell"/>
</dbReference>
<evidence type="ECO:0000256" key="4">
    <source>
        <dbReference type="ARBA" id="ARBA00022692"/>
    </source>
</evidence>
<feature type="transmembrane region" description="Helical" evidence="8">
    <location>
        <begin position="407"/>
        <end position="439"/>
    </location>
</feature>
<evidence type="ECO:0000313" key="9">
    <source>
        <dbReference type="EMBL" id="EMO62492.1"/>
    </source>
</evidence>
<feature type="transmembrane region" description="Helical" evidence="8">
    <location>
        <begin position="185"/>
        <end position="208"/>
    </location>
</feature>
<dbReference type="Proteomes" id="UP000012159">
    <property type="component" value="Unassembled WGS sequence"/>
</dbReference>
<feature type="transmembrane region" description="Helical" evidence="8">
    <location>
        <begin position="251"/>
        <end position="273"/>
    </location>
</feature>
<feature type="transmembrane region" description="Helical" evidence="8">
    <location>
        <begin position="467"/>
        <end position="484"/>
    </location>
</feature>
<protein>
    <submittedName>
        <fullName evidence="9">Cation transport protein</fullName>
    </submittedName>
</protein>
<keyword evidence="3" id="KW-1003">Cell membrane</keyword>
<keyword evidence="5 8" id="KW-1133">Transmembrane helix</keyword>
<organism evidence="9 10">
    <name type="scientific">Leptospira borgpetersenii serovar Pomona str. 200901868</name>
    <dbReference type="NCBI Taxonomy" id="1192866"/>
    <lineage>
        <taxon>Bacteria</taxon>
        <taxon>Pseudomonadati</taxon>
        <taxon>Spirochaetota</taxon>
        <taxon>Spirochaetia</taxon>
        <taxon>Leptospirales</taxon>
        <taxon>Leptospiraceae</taxon>
        <taxon>Leptospira</taxon>
    </lineage>
</organism>
<keyword evidence="2" id="KW-0813">Transport</keyword>
<dbReference type="AlphaFoldDB" id="M6VYB4"/>
<dbReference type="PANTHER" id="PTHR32024:SF1">
    <property type="entry name" value="KTR SYSTEM POTASSIUM UPTAKE PROTEIN B"/>
    <property type="match status" value="1"/>
</dbReference>
<dbReference type="STRING" id="1192866.LEP1GSC133_1809"/>
<gene>
    <name evidence="9" type="ORF">LEP1GSC133_1809</name>
</gene>
<evidence type="ECO:0000256" key="7">
    <source>
        <dbReference type="ARBA" id="ARBA00023136"/>
    </source>
</evidence>
<dbReference type="InterPro" id="IPR003445">
    <property type="entry name" value="Cat_transpt"/>
</dbReference>
<comment type="subcellular location">
    <subcellularLocation>
        <location evidence="1">Cell membrane</location>
        <topology evidence="1">Multi-pass membrane protein</topology>
    </subcellularLocation>
</comment>
<feature type="transmembrane region" description="Helical" evidence="8">
    <location>
        <begin position="109"/>
        <end position="131"/>
    </location>
</feature>
<evidence type="ECO:0000313" key="10">
    <source>
        <dbReference type="Proteomes" id="UP000012159"/>
    </source>
</evidence>
<feature type="transmembrane region" description="Helical" evidence="8">
    <location>
        <begin position="522"/>
        <end position="542"/>
    </location>
</feature>
<keyword evidence="6" id="KW-0406">Ion transport</keyword>
<dbReference type="GO" id="GO:0030001">
    <property type="term" value="P:metal ion transport"/>
    <property type="evidence" value="ECO:0007669"/>
    <property type="project" value="UniProtKB-ARBA"/>
</dbReference>
<feature type="transmembrane region" description="Helical" evidence="8">
    <location>
        <begin position="339"/>
        <end position="362"/>
    </location>
</feature>
<evidence type="ECO:0000256" key="3">
    <source>
        <dbReference type="ARBA" id="ARBA00022475"/>
    </source>
</evidence>
<keyword evidence="4 8" id="KW-0812">Transmembrane</keyword>
<dbReference type="PANTHER" id="PTHR32024">
    <property type="entry name" value="TRK SYSTEM POTASSIUM UPTAKE PROTEIN TRKG-RELATED"/>
    <property type="match status" value="1"/>
</dbReference>
<comment type="caution">
    <text evidence="9">The sequence shown here is derived from an EMBL/GenBank/DDBJ whole genome shotgun (WGS) entry which is preliminary data.</text>
</comment>
<name>M6VYB4_LEPBO</name>
<proteinExistence type="predicted"/>
<dbReference type="GO" id="GO:0008324">
    <property type="term" value="F:monoatomic cation transmembrane transporter activity"/>
    <property type="evidence" value="ECO:0007669"/>
    <property type="project" value="InterPro"/>
</dbReference>
<keyword evidence="7 8" id="KW-0472">Membrane</keyword>
<evidence type="ECO:0000256" key="1">
    <source>
        <dbReference type="ARBA" id="ARBA00004651"/>
    </source>
</evidence>
<feature type="transmembrane region" description="Helical" evidence="8">
    <location>
        <begin position="74"/>
        <end position="97"/>
    </location>
</feature>
<evidence type="ECO:0000256" key="6">
    <source>
        <dbReference type="ARBA" id="ARBA00023065"/>
    </source>
</evidence>
<dbReference type="Pfam" id="PF02386">
    <property type="entry name" value="TrkH"/>
    <property type="match status" value="1"/>
</dbReference>
<evidence type="ECO:0000256" key="5">
    <source>
        <dbReference type="ARBA" id="ARBA00022989"/>
    </source>
</evidence>
<accession>M6VYB4</accession>
<feature type="transmembrane region" description="Helical" evidence="8">
    <location>
        <begin position="220"/>
        <end position="239"/>
    </location>
</feature>
<evidence type="ECO:0000256" key="8">
    <source>
        <dbReference type="SAM" id="Phobius"/>
    </source>
</evidence>
<reference evidence="9 10" key="1">
    <citation type="submission" date="2013-01" db="EMBL/GenBank/DDBJ databases">
        <authorList>
            <person name="Harkins D.M."/>
            <person name="Durkin A.S."/>
            <person name="Brinkac L.M."/>
            <person name="Haft D.H."/>
            <person name="Selengut J.D."/>
            <person name="Sanka R."/>
            <person name="DePew J."/>
            <person name="Purushe J."/>
            <person name="Picardeau M."/>
            <person name="Werts C."/>
            <person name="Goarant C."/>
            <person name="Vinetz J.M."/>
            <person name="Sutton G.G."/>
            <person name="Nierman W.C."/>
            <person name="Fouts D.E."/>
        </authorList>
    </citation>
    <scope>NUCLEOTIDE SEQUENCE [LARGE SCALE GENOMIC DNA]</scope>
    <source>
        <strain evidence="9 10">200901868</strain>
    </source>
</reference>
<feature type="transmembrane region" description="Helical" evidence="8">
    <location>
        <begin position="490"/>
        <end position="510"/>
    </location>
</feature>
<dbReference type="EMBL" id="AKWF02000076">
    <property type="protein sequence ID" value="EMO62492.1"/>
    <property type="molecule type" value="Genomic_DNA"/>
</dbReference>
<evidence type="ECO:0000256" key="2">
    <source>
        <dbReference type="ARBA" id="ARBA00022448"/>
    </source>
</evidence>
<sequence>MRLRQNTKWRFYVRPLKPAPNRKLMQPLKLIKRSVNRIAKVFLLLSVARILCLSFAIAILVGSFGIFISESGRLSYTVSLYLATSSICVTGLSPVLLSELQRSTQLIMMFLIQIGGLGIITFTVLIGVLVVRGLSRSTRLASFVYEATDAHFAKRMQDKKSEQHSGVILPGKNKTEAEAFYVRRMLLSLFNISLSIEAVGAGLLYFCMPETDRLPGTPSRFFLSVFTSVSAFNNAGFSIVDDLSFLAKDPLCLLIIQFLIVMGGIGFPVIIFIEKSILEIIQKFMKKIEAVTETFMMRRTVLLGEDPPTWYIFIITASVRLEERLELYRKELFGDANRMQMAIIVLGSLILIHIGGISILLIEYNNIETIGKMGFTEKLFNSFFLSVSSRTAGFNTFDVTEIRSATYVLLCALMFIGGGPQGAAGGIKITTFFILILYLKNVIRPQARVQAWGEDVSKNSVAISTRIYFLATISLVVFMFLITLANGNKYGIETIFFEVMSAFGTVGLSLGMTAYTNDLEKFLYIALMFMGRVGTFTLLIAFTGHSGLGDLGGKDDGLKIQVG</sequence>